<feature type="compositionally biased region" description="Polar residues" evidence="1">
    <location>
        <begin position="54"/>
        <end position="64"/>
    </location>
</feature>
<dbReference type="AlphaFoldDB" id="A0AAV4DUJ5"/>
<organism evidence="2 3">
    <name type="scientific">Plakobranchus ocellatus</name>
    <dbReference type="NCBI Taxonomy" id="259542"/>
    <lineage>
        <taxon>Eukaryota</taxon>
        <taxon>Metazoa</taxon>
        <taxon>Spiralia</taxon>
        <taxon>Lophotrochozoa</taxon>
        <taxon>Mollusca</taxon>
        <taxon>Gastropoda</taxon>
        <taxon>Heterobranchia</taxon>
        <taxon>Euthyneura</taxon>
        <taxon>Panpulmonata</taxon>
        <taxon>Sacoglossa</taxon>
        <taxon>Placobranchoidea</taxon>
        <taxon>Plakobranchidae</taxon>
        <taxon>Plakobranchus</taxon>
    </lineage>
</organism>
<protein>
    <submittedName>
        <fullName evidence="2">Uncharacterized protein</fullName>
    </submittedName>
</protein>
<proteinExistence type="predicted"/>
<reference evidence="2 3" key="1">
    <citation type="journal article" date="2021" name="Elife">
        <title>Chloroplast acquisition without the gene transfer in kleptoplastic sea slugs, Plakobranchus ocellatus.</title>
        <authorList>
            <person name="Maeda T."/>
            <person name="Takahashi S."/>
            <person name="Yoshida T."/>
            <person name="Shimamura S."/>
            <person name="Takaki Y."/>
            <person name="Nagai Y."/>
            <person name="Toyoda A."/>
            <person name="Suzuki Y."/>
            <person name="Arimoto A."/>
            <person name="Ishii H."/>
            <person name="Satoh N."/>
            <person name="Nishiyama T."/>
            <person name="Hasebe M."/>
            <person name="Maruyama T."/>
            <person name="Minagawa J."/>
            <person name="Obokata J."/>
            <person name="Shigenobu S."/>
        </authorList>
    </citation>
    <scope>NUCLEOTIDE SEQUENCE [LARGE SCALE GENOMIC DNA]</scope>
</reference>
<comment type="caution">
    <text evidence="2">The sequence shown here is derived from an EMBL/GenBank/DDBJ whole genome shotgun (WGS) entry which is preliminary data.</text>
</comment>
<evidence type="ECO:0000313" key="2">
    <source>
        <dbReference type="EMBL" id="GFO47715.1"/>
    </source>
</evidence>
<feature type="compositionally biased region" description="Basic and acidic residues" evidence="1">
    <location>
        <begin position="82"/>
        <end position="93"/>
    </location>
</feature>
<gene>
    <name evidence="2" type="ORF">PoB_007422000</name>
</gene>
<evidence type="ECO:0000256" key="1">
    <source>
        <dbReference type="SAM" id="MobiDB-lite"/>
    </source>
</evidence>
<dbReference type="Proteomes" id="UP000735302">
    <property type="component" value="Unassembled WGS sequence"/>
</dbReference>
<keyword evidence="3" id="KW-1185">Reference proteome</keyword>
<sequence>MLPVCENIERTEVWKDRRGRKEGRREEVKEERRESLKAEHANDSAWKVKARIVTQDNVNPQQDDPTLLGPPSGQSANGGARNSDRRIPADLRADSLTTEPLTPRSKYIKNPQHAWLQLLLRDPTVTFYVWSG</sequence>
<accession>A0AAV4DUJ5</accession>
<feature type="region of interest" description="Disordered" evidence="1">
    <location>
        <begin position="1"/>
        <end position="104"/>
    </location>
</feature>
<feature type="compositionally biased region" description="Basic and acidic residues" evidence="1">
    <location>
        <begin position="7"/>
        <end position="16"/>
    </location>
</feature>
<feature type="compositionally biased region" description="Basic and acidic residues" evidence="1">
    <location>
        <begin position="23"/>
        <end position="42"/>
    </location>
</feature>
<dbReference type="EMBL" id="BLXT01008342">
    <property type="protein sequence ID" value="GFO47715.1"/>
    <property type="molecule type" value="Genomic_DNA"/>
</dbReference>
<evidence type="ECO:0000313" key="3">
    <source>
        <dbReference type="Proteomes" id="UP000735302"/>
    </source>
</evidence>
<name>A0AAV4DUJ5_9GAST</name>